<evidence type="ECO:0008006" key="2">
    <source>
        <dbReference type="Google" id="ProtNLM"/>
    </source>
</evidence>
<reference evidence="1" key="1">
    <citation type="submission" date="2019-08" db="EMBL/GenBank/DDBJ databases">
        <authorList>
            <person name="Kucharzyk K."/>
            <person name="Murdoch R.W."/>
            <person name="Higgins S."/>
            <person name="Loffler F."/>
        </authorList>
    </citation>
    <scope>NUCLEOTIDE SEQUENCE</scope>
</reference>
<accession>A0A645BFK6</accession>
<evidence type="ECO:0000313" key="1">
    <source>
        <dbReference type="EMBL" id="MPM63916.1"/>
    </source>
</evidence>
<name>A0A645BFK6_9ZZZZ</name>
<dbReference type="EMBL" id="VSSQ01019674">
    <property type="protein sequence ID" value="MPM63916.1"/>
    <property type="molecule type" value="Genomic_DNA"/>
</dbReference>
<proteinExistence type="predicted"/>
<organism evidence="1">
    <name type="scientific">bioreactor metagenome</name>
    <dbReference type="NCBI Taxonomy" id="1076179"/>
    <lineage>
        <taxon>unclassified sequences</taxon>
        <taxon>metagenomes</taxon>
        <taxon>ecological metagenomes</taxon>
    </lineage>
</organism>
<dbReference type="AlphaFoldDB" id="A0A645BFK6"/>
<protein>
    <recommendedName>
        <fullName evidence="2">Phage-Barnase-EndoU-ColicinE5/D-RelE like nuclease 2 domain-containing protein</fullName>
    </recommendedName>
</protein>
<comment type="caution">
    <text evidence="1">The sequence shown here is derived from an EMBL/GenBank/DDBJ whole genome shotgun (WGS) entry which is preliminary data.</text>
</comment>
<gene>
    <name evidence="1" type="ORF">SDC9_110800</name>
</gene>
<sequence>MPLNLLKKYNQLLELAHFNERQRDISLRGVFDRDIADNPHFKFQEKTIRPIKIDGEPALDTLFSHLTRRTEENEDGIKSRTIYDPKRYERLHWIWHLVQEKEAIKIFSYKDRFNGRDVIRTYLFDEKENYVIVLEPYRSTKDYYLLSAYYLEEKYGGPKIIAKKYQRRLDEVY</sequence>